<dbReference type="PANTHER" id="PTHR21021">
    <property type="entry name" value="GAF/PUTATIVE CYTOSKELETAL PROTEIN"/>
    <property type="match status" value="1"/>
</dbReference>
<dbReference type="SUPFAM" id="SSF55781">
    <property type="entry name" value="GAF domain-like"/>
    <property type="match status" value="1"/>
</dbReference>
<organism evidence="1 2">
    <name type="scientific">Echinicola jeungdonensis</name>
    <dbReference type="NCBI Taxonomy" id="709343"/>
    <lineage>
        <taxon>Bacteria</taxon>
        <taxon>Pseudomonadati</taxon>
        <taxon>Bacteroidota</taxon>
        <taxon>Cytophagia</taxon>
        <taxon>Cytophagales</taxon>
        <taxon>Cyclobacteriaceae</taxon>
        <taxon>Echinicola</taxon>
    </lineage>
</organism>
<proteinExistence type="predicted"/>
<gene>
    <name evidence="1" type="ORF">ACFFUR_03120</name>
</gene>
<dbReference type="RefSeq" id="WP_290247330.1">
    <property type="nucleotide sequence ID" value="NZ_JAUFQT010000001.1"/>
</dbReference>
<reference evidence="1 2" key="1">
    <citation type="submission" date="2024-09" db="EMBL/GenBank/DDBJ databases">
        <authorList>
            <person name="Sun Q."/>
            <person name="Mori K."/>
        </authorList>
    </citation>
    <scope>NUCLEOTIDE SEQUENCE [LARGE SCALE GENOMIC DNA]</scope>
    <source>
        <strain evidence="1 2">CECT 7682</strain>
    </source>
</reference>
<dbReference type="PANTHER" id="PTHR21021:SF15">
    <property type="entry name" value="FREE METHIONINE-R-SULFOXIDE REDUCTASE"/>
    <property type="match status" value="1"/>
</dbReference>
<dbReference type="Proteomes" id="UP001589654">
    <property type="component" value="Unassembled WGS sequence"/>
</dbReference>
<name>A0ABV5J1U5_9BACT</name>
<protein>
    <submittedName>
        <fullName evidence="1">GAF domain-containing protein</fullName>
    </submittedName>
</protein>
<keyword evidence="2" id="KW-1185">Reference proteome</keyword>
<dbReference type="InterPro" id="IPR029016">
    <property type="entry name" value="GAF-like_dom_sf"/>
</dbReference>
<evidence type="ECO:0000313" key="1">
    <source>
        <dbReference type="EMBL" id="MFB9210781.1"/>
    </source>
</evidence>
<sequence length="160" mass="17488">MSYSLFVPLNASKKEKYEAILPQIKGLVEGENDLTANLANIAAVLKATFDFFWVGFYLVKNDQLVLGPFQGPIACTRIAFGKGVCGTAWKEAKTQLVPNVHDFPGHIACSSESQSEIVLPGFKNSKVALVLDIDSDQLNYFNETDADCLEEVMKIIGGLL</sequence>
<comment type="caution">
    <text evidence="1">The sequence shown here is derived from an EMBL/GenBank/DDBJ whole genome shotgun (WGS) entry which is preliminary data.</text>
</comment>
<accession>A0ABV5J1U5</accession>
<dbReference type="EMBL" id="JBHMEW010000011">
    <property type="protein sequence ID" value="MFB9210781.1"/>
    <property type="molecule type" value="Genomic_DNA"/>
</dbReference>
<dbReference type="InterPro" id="IPR051330">
    <property type="entry name" value="Phosphatase_reg/MetRdx"/>
</dbReference>
<evidence type="ECO:0000313" key="2">
    <source>
        <dbReference type="Proteomes" id="UP001589654"/>
    </source>
</evidence>
<dbReference type="Gene3D" id="3.30.450.40">
    <property type="match status" value="1"/>
</dbReference>